<dbReference type="EMBL" id="GGFL01006717">
    <property type="protein sequence ID" value="MBW70895.1"/>
    <property type="molecule type" value="Transcribed_RNA"/>
</dbReference>
<dbReference type="AlphaFoldDB" id="A0A2M4D040"/>
<protein>
    <submittedName>
        <fullName evidence="2">Putative secreted protein</fullName>
    </submittedName>
</protein>
<keyword evidence="1" id="KW-0472">Membrane</keyword>
<reference evidence="2" key="1">
    <citation type="submission" date="2018-01" db="EMBL/GenBank/DDBJ databases">
        <title>An insight into the sialome of Amazonian anophelines.</title>
        <authorList>
            <person name="Ribeiro J.M."/>
            <person name="Scarpassa V."/>
            <person name="Calvo E."/>
        </authorList>
    </citation>
    <scope>NUCLEOTIDE SEQUENCE</scope>
</reference>
<evidence type="ECO:0000256" key="1">
    <source>
        <dbReference type="SAM" id="Phobius"/>
    </source>
</evidence>
<keyword evidence="1" id="KW-0812">Transmembrane</keyword>
<sequence length="81" mass="9192">MDYKMLVLFSFSFMFSGGILCGFDFFQQSGRSVEERSTDVSDVHNLHDVEAYGNDFVDFGSQTGRHGAFAWHSNFLIDDAH</sequence>
<feature type="transmembrane region" description="Helical" evidence="1">
    <location>
        <begin position="6"/>
        <end position="26"/>
    </location>
</feature>
<keyword evidence="1" id="KW-1133">Transmembrane helix</keyword>
<proteinExistence type="predicted"/>
<accession>A0A2M4D040</accession>
<name>A0A2M4D040_ANODA</name>
<evidence type="ECO:0000313" key="2">
    <source>
        <dbReference type="EMBL" id="MBW70895.1"/>
    </source>
</evidence>
<organism evidence="2">
    <name type="scientific">Anopheles darlingi</name>
    <name type="common">Mosquito</name>
    <dbReference type="NCBI Taxonomy" id="43151"/>
    <lineage>
        <taxon>Eukaryota</taxon>
        <taxon>Metazoa</taxon>
        <taxon>Ecdysozoa</taxon>
        <taxon>Arthropoda</taxon>
        <taxon>Hexapoda</taxon>
        <taxon>Insecta</taxon>
        <taxon>Pterygota</taxon>
        <taxon>Neoptera</taxon>
        <taxon>Endopterygota</taxon>
        <taxon>Diptera</taxon>
        <taxon>Nematocera</taxon>
        <taxon>Culicoidea</taxon>
        <taxon>Culicidae</taxon>
        <taxon>Anophelinae</taxon>
        <taxon>Anopheles</taxon>
    </lineage>
</organism>